<feature type="compositionally biased region" description="Basic residues" evidence="6">
    <location>
        <begin position="59"/>
        <end position="75"/>
    </location>
</feature>
<feature type="region of interest" description="Disordered" evidence="6">
    <location>
        <begin position="530"/>
        <end position="571"/>
    </location>
</feature>
<name>A0AA39X5V5_9PEZI</name>
<feature type="compositionally biased region" description="Pro residues" evidence="6">
    <location>
        <begin position="277"/>
        <end position="287"/>
    </location>
</feature>
<dbReference type="GO" id="GO:0090307">
    <property type="term" value="P:mitotic spindle assembly"/>
    <property type="evidence" value="ECO:0007669"/>
    <property type="project" value="TreeGrafter"/>
</dbReference>
<keyword evidence="3" id="KW-0505">Motor protein</keyword>
<keyword evidence="8" id="KW-1185">Reference proteome</keyword>
<dbReference type="GO" id="GO:0051231">
    <property type="term" value="P:spindle elongation"/>
    <property type="evidence" value="ECO:0007669"/>
    <property type="project" value="TreeGrafter"/>
</dbReference>
<comment type="caution">
    <text evidence="7">The sequence shown here is derived from an EMBL/GenBank/DDBJ whole genome shotgun (WGS) entry which is preliminary data.</text>
</comment>
<feature type="region of interest" description="Disordered" evidence="6">
    <location>
        <begin position="1"/>
        <end position="155"/>
    </location>
</feature>
<evidence type="ECO:0000313" key="8">
    <source>
        <dbReference type="Proteomes" id="UP001175000"/>
    </source>
</evidence>
<keyword evidence="5" id="KW-0175">Coiled coil</keyword>
<evidence type="ECO:0000256" key="2">
    <source>
        <dbReference type="ARBA" id="ARBA00022490"/>
    </source>
</evidence>
<feature type="compositionally biased region" description="Basic residues" evidence="6">
    <location>
        <begin position="288"/>
        <end position="297"/>
    </location>
</feature>
<evidence type="ECO:0000256" key="6">
    <source>
        <dbReference type="SAM" id="MobiDB-lite"/>
    </source>
</evidence>
<feature type="coiled-coil region" evidence="5">
    <location>
        <begin position="632"/>
        <end position="659"/>
    </location>
</feature>
<evidence type="ECO:0000256" key="4">
    <source>
        <dbReference type="ARBA" id="ARBA00023212"/>
    </source>
</evidence>
<evidence type="ECO:0000256" key="1">
    <source>
        <dbReference type="ARBA" id="ARBA00004245"/>
    </source>
</evidence>
<dbReference type="EMBL" id="JAULSU010000002">
    <property type="protein sequence ID" value="KAK0627760.1"/>
    <property type="molecule type" value="Genomic_DNA"/>
</dbReference>
<dbReference type="Proteomes" id="UP001175000">
    <property type="component" value="Unassembled WGS sequence"/>
</dbReference>
<dbReference type="PANTHER" id="PTHR47970:SF12">
    <property type="entry name" value="KINESIN FAMILY MEMBER 11"/>
    <property type="match status" value="1"/>
</dbReference>
<proteinExistence type="predicted"/>
<reference evidence="7" key="1">
    <citation type="submission" date="2023-06" db="EMBL/GenBank/DDBJ databases">
        <title>Genome-scale phylogeny and comparative genomics of the fungal order Sordariales.</title>
        <authorList>
            <consortium name="Lawrence Berkeley National Laboratory"/>
            <person name="Hensen N."/>
            <person name="Bonometti L."/>
            <person name="Westerberg I."/>
            <person name="Brannstrom I.O."/>
            <person name="Guillou S."/>
            <person name="Cros-Aarteil S."/>
            <person name="Calhoun S."/>
            <person name="Haridas S."/>
            <person name="Kuo A."/>
            <person name="Mondo S."/>
            <person name="Pangilinan J."/>
            <person name="Riley R."/>
            <person name="Labutti K."/>
            <person name="Andreopoulos B."/>
            <person name="Lipzen A."/>
            <person name="Chen C."/>
            <person name="Yanf M."/>
            <person name="Daum C."/>
            <person name="Ng V."/>
            <person name="Clum A."/>
            <person name="Steindorff A."/>
            <person name="Ohm R."/>
            <person name="Martin F."/>
            <person name="Silar P."/>
            <person name="Natvig D."/>
            <person name="Lalanne C."/>
            <person name="Gautier V."/>
            <person name="Ament-Velasquez S.L."/>
            <person name="Kruys A."/>
            <person name="Hutchinson M.I."/>
            <person name="Powell A.J."/>
            <person name="Barry K."/>
            <person name="Miller A.N."/>
            <person name="Grigoriev I.V."/>
            <person name="Debuchy R."/>
            <person name="Gladieux P."/>
            <person name="Thoren M.H."/>
            <person name="Johannesson H."/>
        </authorList>
    </citation>
    <scope>NUCLEOTIDE SEQUENCE</scope>
    <source>
        <strain evidence="7">CBS 606.72</strain>
    </source>
</reference>
<keyword evidence="2" id="KW-0963">Cytoplasm</keyword>
<organism evidence="7 8">
    <name type="scientific">Immersiella caudata</name>
    <dbReference type="NCBI Taxonomy" id="314043"/>
    <lineage>
        <taxon>Eukaryota</taxon>
        <taxon>Fungi</taxon>
        <taxon>Dikarya</taxon>
        <taxon>Ascomycota</taxon>
        <taxon>Pezizomycotina</taxon>
        <taxon>Sordariomycetes</taxon>
        <taxon>Sordariomycetidae</taxon>
        <taxon>Sordariales</taxon>
        <taxon>Lasiosphaeriaceae</taxon>
        <taxon>Immersiella</taxon>
    </lineage>
</organism>
<evidence type="ECO:0000313" key="7">
    <source>
        <dbReference type="EMBL" id="KAK0627760.1"/>
    </source>
</evidence>
<keyword evidence="4" id="KW-0206">Cytoskeleton</keyword>
<dbReference type="PANTHER" id="PTHR47970">
    <property type="entry name" value="KINESIN-LIKE PROTEIN KIF11"/>
    <property type="match status" value="1"/>
</dbReference>
<feature type="compositionally biased region" description="Pro residues" evidence="6">
    <location>
        <begin position="305"/>
        <end position="318"/>
    </location>
</feature>
<protein>
    <submittedName>
        <fullName evidence="7">Uncharacterized protein</fullName>
    </submittedName>
</protein>
<evidence type="ECO:0000256" key="5">
    <source>
        <dbReference type="SAM" id="Coils"/>
    </source>
</evidence>
<gene>
    <name evidence="7" type="ORF">B0T14DRAFT_143757</name>
</gene>
<dbReference type="GO" id="GO:0005876">
    <property type="term" value="C:spindle microtubule"/>
    <property type="evidence" value="ECO:0007669"/>
    <property type="project" value="TreeGrafter"/>
</dbReference>
<accession>A0AA39X5V5</accession>
<feature type="compositionally biased region" description="Polar residues" evidence="6">
    <location>
        <begin position="352"/>
        <end position="371"/>
    </location>
</feature>
<feature type="compositionally biased region" description="Basic and acidic residues" evidence="6">
    <location>
        <begin position="537"/>
        <end position="571"/>
    </location>
</feature>
<sequence>MAFGIGGKARTVLGIDQNASNDANDQHHPPSGLPPIGPSTRGSQAQTEAVVPGHESRGKGAKLLKGIKKPFSRGGKKVDNVPSRPGQQPSNMAQAGEIDDDLATASTSQSNQETERQTHHGPGAHGPTLPPLQGHGDNFSVTFPSQHNQHEQQHTTHMVPTNGIPPNHINSPQFQPQLSERYRQRFSDTRDVMVLQGELTGTSAPTHPVMERSRPVPHHAGTYELADTGAQRPKDMQTTAARFAFTSSQARKQSEGLPAAPPFSAGAIPGAVAPTGGQPPPTPQVPPPRRRKRRRDFLRREPSPISVPSPPQKPPPQEPLAQRPLPQGLPSAPLNYGLAGEELEQPPPNFSGYASSSPFPASMGLPSQQKQTDLESRAKAYLERQNVPLDPVHDVLSNLTSWCDRERDHFRKELEEVRAQNQEALRSFSTERQELQQELERTKENFQTVKGQAHYWAKENKRKEDRINQLINELEASRNHHASADARWKHAEEAHRKAERELKSLHQTNETNVQEIDDLRSQLQALNSRLSGTEASHAGEMKATRRKHEEQLAAERQQHAREWKEKDQHWSEATRKLRDKLTTQEQQQARELEERDQHWSEAVRKVGDKLTTQQQQQARELEQRDHQMALLIEKHTGELKSMEDQMTAMESHYQQMLAKVEGSIQTQIDRAQREDRATIGKQRQQIASYSKDSYVPIDDSIFVKSFQAIVQDINRLASQIRLPHAIDFDPALDPTGCLDRNAGQRNWIWPRFVRHLCWQILLRGFFSLPFGFGALGHKGDGYNELQRMYQATARLVLTDDIDPTVAMPNEKDVNSYRASYMEKILSSVRSEAAITSKTVYAAIFHKNVDVVSRELYDTLYHIVNGQLNPACLQQVFDVTHKVGILALEMGTQRARVWLETCHYREYTTHEEWKTEEMGATGTGVMVDLMVHPCLSRVGDGRGDLDKKKVVVKGEFVPLRR</sequence>
<dbReference type="InterPro" id="IPR047149">
    <property type="entry name" value="KIF11-like"/>
</dbReference>
<comment type="subcellular location">
    <subcellularLocation>
        <location evidence="1">Cytoplasm</location>
        <location evidence="1">Cytoskeleton</location>
    </subcellularLocation>
</comment>
<feature type="region of interest" description="Disordered" evidence="6">
    <location>
        <begin position="248"/>
        <end position="378"/>
    </location>
</feature>
<evidence type="ECO:0000256" key="3">
    <source>
        <dbReference type="ARBA" id="ARBA00023175"/>
    </source>
</evidence>
<dbReference type="GO" id="GO:0008574">
    <property type="term" value="F:plus-end-directed microtubule motor activity"/>
    <property type="evidence" value="ECO:0007669"/>
    <property type="project" value="TreeGrafter"/>
</dbReference>
<dbReference type="GO" id="GO:0072686">
    <property type="term" value="C:mitotic spindle"/>
    <property type="evidence" value="ECO:0007669"/>
    <property type="project" value="TreeGrafter"/>
</dbReference>
<dbReference type="AlphaFoldDB" id="A0AA39X5V5"/>